<dbReference type="RefSeq" id="WP_042519573.1">
    <property type="nucleotide sequence ID" value="NZ_JXQK01000064.1"/>
</dbReference>
<reference evidence="1 2" key="1">
    <citation type="submission" date="2015-01" db="EMBL/GenBank/DDBJ databases">
        <title>Comparative genomics of non-oral Prevotella species.</title>
        <authorList>
            <person name="Accetto T."/>
            <person name="Nograsek B."/>
            <person name="Avgustin G."/>
        </authorList>
    </citation>
    <scope>NUCLEOTIDE SEQUENCE [LARGE SCALE GENOMIC DNA]</scope>
    <source>
        <strain evidence="1 2">P5-119</strain>
    </source>
</reference>
<gene>
    <name evidence="1" type="ORF">ST44_08955</name>
</gene>
<sequence length="328" mass="38122">MPPIEQSKWVSVIDKIAQINCDYCKVLKNDGYQWVYKNKQIKIVSHSGNEFIIGKSPLGYELEIPVDEIKDIVPMENLFSEKQWEYNPCMQSEDFYTMREILFNAIANGNPIWIAYDSNNSGYSTRFLSNLVFCRMGATCGAPHIGLGLCTKHGMNSLSHFYAYCSNRKEFRMFAADGRIRELKVLNCEHVYIATEVYERSFAKLIMSLYDNSNGNAFFENVDKILEYMPKCEFNSPITQINLADFHVLNGDIYSAMELYKKKTYGFFLTPSRTWGEACIGDIKFFIKLFEDHLKDSSDYYGFNAQKQKQNFEKVLRILTQSPWIQHK</sequence>
<comment type="caution">
    <text evidence="1">The sequence shown here is derived from an EMBL/GenBank/DDBJ whole genome shotgun (WGS) entry which is preliminary data.</text>
</comment>
<protein>
    <submittedName>
        <fullName evidence="1">Contig64, whole genome shotgun sequence</fullName>
    </submittedName>
</protein>
<evidence type="ECO:0000313" key="1">
    <source>
        <dbReference type="EMBL" id="KIP61648.1"/>
    </source>
</evidence>
<name>A0A0D0ISS6_9BACT</name>
<organism evidence="1 2">
    <name type="scientific">Prevotella pectinovora</name>
    <dbReference type="NCBI Taxonomy" id="1602169"/>
    <lineage>
        <taxon>Bacteria</taxon>
        <taxon>Pseudomonadati</taxon>
        <taxon>Bacteroidota</taxon>
        <taxon>Bacteroidia</taxon>
        <taxon>Bacteroidales</taxon>
        <taxon>Prevotellaceae</taxon>
        <taxon>Prevotella</taxon>
    </lineage>
</organism>
<accession>A0A0D0ISS6</accession>
<evidence type="ECO:0000313" key="2">
    <source>
        <dbReference type="Proteomes" id="UP000032046"/>
    </source>
</evidence>
<dbReference type="AlphaFoldDB" id="A0A0D0ISS6"/>
<keyword evidence="2" id="KW-1185">Reference proteome</keyword>
<dbReference type="EMBL" id="JXQK01000064">
    <property type="protein sequence ID" value="KIP61648.1"/>
    <property type="molecule type" value="Genomic_DNA"/>
</dbReference>
<dbReference type="Proteomes" id="UP000032046">
    <property type="component" value="Unassembled WGS sequence"/>
</dbReference>
<proteinExistence type="predicted"/>